<evidence type="ECO:0000313" key="4">
    <source>
        <dbReference type="EMBL" id="VUC24037.1"/>
    </source>
</evidence>
<dbReference type="SMART" id="SM00248">
    <property type="entry name" value="ANK"/>
    <property type="match status" value="16"/>
</dbReference>
<evidence type="ECO:0000256" key="2">
    <source>
        <dbReference type="ARBA" id="ARBA00023043"/>
    </source>
</evidence>
<keyword evidence="2 3" id="KW-0040">ANK repeat</keyword>
<evidence type="ECO:0000256" key="3">
    <source>
        <dbReference type="PROSITE-ProRule" id="PRU00023"/>
    </source>
</evidence>
<dbReference type="InterPro" id="IPR036770">
    <property type="entry name" value="Ankyrin_rpt-contain_sf"/>
</dbReference>
<organism evidence="4 5">
    <name type="scientific">Bionectria ochroleuca</name>
    <name type="common">Gliocladium roseum</name>
    <dbReference type="NCBI Taxonomy" id="29856"/>
    <lineage>
        <taxon>Eukaryota</taxon>
        <taxon>Fungi</taxon>
        <taxon>Dikarya</taxon>
        <taxon>Ascomycota</taxon>
        <taxon>Pezizomycotina</taxon>
        <taxon>Sordariomycetes</taxon>
        <taxon>Hypocreomycetidae</taxon>
        <taxon>Hypocreales</taxon>
        <taxon>Bionectriaceae</taxon>
        <taxon>Clonostachys</taxon>
    </lineage>
</organism>
<accession>A0ABY6U188</accession>
<dbReference type="SUPFAM" id="SSF48403">
    <property type="entry name" value="Ankyrin repeat"/>
    <property type="match status" value="2"/>
</dbReference>
<dbReference type="Gene3D" id="1.25.40.20">
    <property type="entry name" value="Ankyrin repeat-containing domain"/>
    <property type="match status" value="3"/>
</dbReference>
<dbReference type="Pfam" id="PF12796">
    <property type="entry name" value="Ank_2"/>
    <property type="match status" value="2"/>
</dbReference>
<dbReference type="PROSITE" id="PS50088">
    <property type="entry name" value="ANK_REPEAT"/>
    <property type="match status" value="1"/>
</dbReference>
<dbReference type="PANTHER" id="PTHR24198:SF165">
    <property type="entry name" value="ANKYRIN REPEAT-CONTAINING PROTEIN-RELATED"/>
    <property type="match status" value="1"/>
</dbReference>
<dbReference type="InterPro" id="IPR002110">
    <property type="entry name" value="Ankyrin_rpt"/>
</dbReference>
<dbReference type="PANTHER" id="PTHR24198">
    <property type="entry name" value="ANKYRIN REPEAT AND PROTEIN KINASE DOMAIN-CONTAINING PROTEIN"/>
    <property type="match status" value="1"/>
</dbReference>
<protein>
    <submittedName>
        <fullName evidence="4">Uncharacterized protein</fullName>
    </submittedName>
</protein>
<keyword evidence="5" id="KW-1185">Reference proteome</keyword>
<feature type="repeat" description="ANK" evidence="3">
    <location>
        <begin position="160"/>
        <end position="189"/>
    </location>
</feature>
<evidence type="ECO:0000313" key="5">
    <source>
        <dbReference type="Proteomes" id="UP000766486"/>
    </source>
</evidence>
<evidence type="ECO:0000256" key="1">
    <source>
        <dbReference type="ARBA" id="ARBA00022737"/>
    </source>
</evidence>
<gene>
    <name evidence="4" type="ORF">CLO192961_LOCUS132588</name>
</gene>
<dbReference type="Proteomes" id="UP000766486">
    <property type="component" value="Unassembled WGS sequence"/>
</dbReference>
<reference evidence="4 5" key="1">
    <citation type="submission" date="2019-06" db="EMBL/GenBank/DDBJ databases">
        <authorList>
            <person name="Broberg M."/>
        </authorList>
    </citation>
    <scope>NUCLEOTIDE SEQUENCE [LARGE SCALE GENOMIC DNA]</scope>
</reference>
<dbReference type="EMBL" id="CABFNS010000715">
    <property type="protein sequence ID" value="VUC24037.1"/>
    <property type="molecule type" value="Genomic_DNA"/>
</dbReference>
<sequence>MARVTNSGDDYRPEKCKTTKWLLLDKAKNNDMSGTTPLAYVYQCASLMASQKCWTPSRVQSDWQWFDALCQATIATRGAQWVLENLVDETGSEEMPTDLGSSDSAKPIGNSMTLTSGESISADHFAIMLPLASSQGDIEGVNALLSGGGSPDVNHPFFGNPLYHAVYNDHIDVVKMLEECGADLQTTGALGKLIEVASQRGHADILIHLLDATSERDTESINMCLLYACGNGHVDTVRSLLGWVDRVNETEQTSSESDNQSGSGTADDDLIIQLNCALPDRGTALAAAVVNGNEEIVHMLTVRSDISQKFGQDSFCPLLLAIRHDRGDLLGHLLNRFQVNPNKVFRKVGTTMLCEAIQVGSSSLVRVLLGRSEMSPNYRISKQHTRPLYLAVERGHTEIVKLLLARDDLKPNLQVDKWTPLKLAVVNKNEEIVRLLLTRPDLDPNLDSRKYSDTPLTTAIKDGQNKIVRLLLERSDTDPNLRSDPTHPAPIAIAVEGDHINVVKELLQRKDLDLDPIPSNGREVERTAFLLAVWKGNFEMIRLLRSRSDINVNPHGEEYTAVLAWAIGGKRNGLVKLLLEDPRTDLNKLVKCKTRFRRFERGKLSRAASFSPYKERSVEEMGYGITPLVMACTRGRDEQLKILLKDPRLDVKMTDTMSRSALWWAAYGGSSETFELLLPHCREFLNSPDADGWTPLLIAANMGNSEVIDGIIDCPELEINAVNEDGWTALHLLVEGAVGCMEVTERLLMLKKLLADPRIDVSHKNSEGFMAVDLAQGNTRILDFFRSNYQ</sequence>
<proteinExistence type="predicted"/>
<name>A0ABY6U188_BIOOC</name>
<keyword evidence="1" id="KW-0677">Repeat</keyword>
<comment type="caution">
    <text evidence="4">The sequence shown here is derived from an EMBL/GenBank/DDBJ whole genome shotgun (WGS) entry which is preliminary data.</text>
</comment>